<organism evidence="6 7">
    <name type="scientific">Nitrincola tapanii</name>
    <dbReference type="NCBI Taxonomy" id="1708751"/>
    <lineage>
        <taxon>Bacteria</taxon>
        <taxon>Pseudomonadati</taxon>
        <taxon>Pseudomonadota</taxon>
        <taxon>Gammaproteobacteria</taxon>
        <taxon>Oceanospirillales</taxon>
        <taxon>Oceanospirillaceae</taxon>
        <taxon>Nitrincola</taxon>
    </lineage>
</organism>
<dbReference type="InterPro" id="IPR000160">
    <property type="entry name" value="GGDEF_dom"/>
</dbReference>
<reference evidence="6 7" key="1">
    <citation type="submission" date="2019-03" db="EMBL/GenBank/DDBJ databases">
        <title>Nitrincola sp. nov. isolated from an Indian soda lake.</title>
        <authorList>
            <person name="Joshi A."/>
            <person name="Thite S.V."/>
            <person name="Joseph N."/>
            <person name="Dhotre D."/>
            <person name="Moorthy M."/>
            <person name="Shouche Y.S."/>
        </authorList>
    </citation>
    <scope>NUCLEOTIDE SEQUENCE [LARGE SCALE GENOMIC DNA]</scope>
    <source>
        <strain evidence="6 7">MEB193</strain>
    </source>
</reference>
<protein>
    <recommendedName>
        <fullName evidence="2">diguanylate cyclase</fullName>
        <ecNumber evidence="2">2.7.7.65</ecNumber>
    </recommendedName>
</protein>
<dbReference type="EC" id="2.7.7.65" evidence="2"/>
<dbReference type="InterPro" id="IPR050469">
    <property type="entry name" value="Diguanylate_Cyclase"/>
</dbReference>
<dbReference type="Proteomes" id="UP000325302">
    <property type="component" value="Unassembled WGS sequence"/>
</dbReference>
<evidence type="ECO:0000256" key="4">
    <source>
        <dbReference type="SAM" id="Coils"/>
    </source>
</evidence>
<sequence>MTNTEDWREKYRALARELEACEKQGLNLSEQIRSLAMQLSLAVHGQIPELDRLLGQLTSALHQGPAPAHLALLRETEKYIRSLDEARAQQAQAMLVQLREWIEFLQLWEQTPIQQTTLVTLSSKLDTEVEACHALPGMVESLLILQKQILPTASALSLTQSSLPSDQEVLAARLAEQLLKCLECLSVPTEQGARVQRLIQRLETAPSFADLEECAQELAELARLSGGGAQQEIQEYLIGLNEQLAHLQSFLASAESIEATHRQRNNLLDQTVRVDVQRIHHSVRHSESLDELKRDVKAQLVSIVKTMNERKQAEDQRYEALKKEHQTLHLRMSEMEQESAEFRKQAEAAHKQSHIDPLTHLANRFAYNVELAKEYERFQRYGTVFSLLIADIDFFKRINDNYGHLAGDKVLRLIARVLKTHLRQADFVARFGGEEFVILMPSTEAQAASRAAEKLRQAVAQSPFNFQGQPVQITLSLGVAQIQAQESPEALFERADRALYAAKHSGRNRICMSEK</sequence>
<dbReference type="InterPro" id="IPR029787">
    <property type="entry name" value="Nucleotide_cyclase"/>
</dbReference>
<feature type="domain" description="GGDEF" evidence="5">
    <location>
        <begin position="383"/>
        <end position="515"/>
    </location>
</feature>
<comment type="cofactor">
    <cofactor evidence="1">
        <name>Mg(2+)</name>
        <dbReference type="ChEBI" id="CHEBI:18420"/>
    </cofactor>
</comment>
<keyword evidence="4" id="KW-0175">Coiled coil</keyword>
<dbReference type="OrthoDB" id="9812260at2"/>
<dbReference type="InterPro" id="IPR043128">
    <property type="entry name" value="Rev_trsase/Diguanyl_cyclase"/>
</dbReference>
<gene>
    <name evidence="6" type="ORF">E1H14_07615</name>
</gene>
<evidence type="ECO:0000256" key="2">
    <source>
        <dbReference type="ARBA" id="ARBA00012528"/>
    </source>
</evidence>
<feature type="coiled-coil region" evidence="4">
    <location>
        <begin position="4"/>
        <end position="31"/>
    </location>
</feature>
<dbReference type="GO" id="GO:0052621">
    <property type="term" value="F:diguanylate cyclase activity"/>
    <property type="evidence" value="ECO:0007669"/>
    <property type="project" value="UniProtKB-EC"/>
</dbReference>
<accession>A0A5A9W3I3</accession>
<dbReference type="EMBL" id="SMRS01000005">
    <property type="protein sequence ID" value="KAA0874685.1"/>
    <property type="molecule type" value="Genomic_DNA"/>
</dbReference>
<dbReference type="SUPFAM" id="SSF55073">
    <property type="entry name" value="Nucleotide cyclase"/>
    <property type="match status" value="1"/>
</dbReference>
<name>A0A5A9W3I3_9GAMM</name>
<feature type="coiled-coil region" evidence="4">
    <location>
        <begin position="304"/>
        <end position="352"/>
    </location>
</feature>
<dbReference type="NCBIfam" id="TIGR00254">
    <property type="entry name" value="GGDEF"/>
    <property type="match status" value="1"/>
</dbReference>
<evidence type="ECO:0000259" key="5">
    <source>
        <dbReference type="PROSITE" id="PS50887"/>
    </source>
</evidence>
<evidence type="ECO:0000256" key="1">
    <source>
        <dbReference type="ARBA" id="ARBA00001946"/>
    </source>
</evidence>
<dbReference type="SMART" id="SM00267">
    <property type="entry name" value="GGDEF"/>
    <property type="match status" value="1"/>
</dbReference>
<dbReference type="FunFam" id="3.30.70.270:FF:000001">
    <property type="entry name" value="Diguanylate cyclase domain protein"/>
    <property type="match status" value="1"/>
</dbReference>
<proteinExistence type="predicted"/>
<evidence type="ECO:0000256" key="3">
    <source>
        <dbReference type="ARBA" id="ARBA00034247"/>
    </source>
</evidence>
<dbReference type="PANTHER" id="PTHR45138">
    <property type="entry name" value="REGULATORY COMPONENTS OF SENSORY TRANSDUCTION SYSTEM"/>
    <property type="match status" value="1"/>
</dbReference>
<dbReference type="CDD" id="cd01949">
    <property type="entry name" value="GGDEF"/>
    <property type="match status" value="1"/>
</dbReference>
<dbReference type="Gene3D" id="3.30.70.270">
    <property type="match status" value="1"/>
</dbReference>
<dbReference type="Pfam" id="PF20975">
    <property type="entry name" value="DGCcoil"/>
    <property type="match status" value="1"/>
</dbReference>
<dbReference type="RefSeq" id="WP_149390866.1">
    <property type="nucleotide sequence ID" value="NZ_SMRS01000005.1"/>
</dbReference>
<comment type="catalytic activity">
    <reaction evidence="3">
        <text>2 GTP = 3',3'-c-di-GMP + 2 diphosphate</text>
        <dbReference type="Rhea" id="RHEA:24898"/>
        <dbReference type="ChEBI" id="CHEBI:33019"/>
        <dbReference type="ChEBI" id="CHEBI:37565"/>
        <dbReference type="ChEBI" id="CHEBI:58805"/>
        <dbReference type="EC" id="2.7.7.65"/>
    </reaction>
</comment>
<dbReference type="Pfam" id="PF00990">
    <property type="entry name" value="GGDEF"/>
    <property type="match status" value="1"/>
</dbReference>
<keyword evidence="7" id="KW-1185">Reference proteome</keyword>
<comment type="caution">
    <text evidence="6">The sequence shown here is derived from an EMBL/GenBank/DDBJ whole genome shotgun (WGS) entry which is preliminary data.</text>
</comment>
<evidence type="ECO:0000313" key="7">
    <source>
        <dbReference type="Proteomes" id="UP000325302"/>
    </source>
</evidence>
<dbReference type="AlphaFoldDB" id="A0A5A9W3I3"/>
<dbReference type="PROSITE" id="PS50887">
    <property type="entry name" value="GGDEF"/>
    <property type="match status" value="1"/>
</dbReference>
<dbReference type="PANTHER" id="PTHR45138:SF9">
    <property type="entry name" value="DIGUANYLATE CYCLASE DGCM-RELATED"/>
    <property type="match status" value="1"/>
</dbReference>
<dbReference type="InterPro" id="IPR048516">
    <property type="entry name" value="DGCcoil"/>
</dbReference>
<evidence type="ECO:0000313" key="6">
    <source>
        <dbReference type="EMBL" id="KAA0874685.1"/>
    </source>
</evidence>